<protein>
    <submittedName>
        <fullName evidence="2">Uncharacterized protein</fullName>
    </submittedName>
</protein>
<organism evidence="2">
    <name type="scientific">Haptolina ericina</name>
    <dbReference type="NCBI Taxonomy" id="156174"/>
    <lineage>
        <taxon>Eukaryota</taxon>
        <taxon>Haptista</taxon>
        <taxon>Haptophyta</taxon>
        <taxon>Prymnesiophyceae</taxon>
        <taxon>Prymnesiales</taxon>
        <taxon>Prymnesiaceae</taxon>
        <taxon>Haptolina</taxon>
    </lineage>
</organism>
<reference evidence="2" key="1">
    <citation type="submission" date="2021-01" db="EMBL/GenBank/DDBJ databases">
        <authorList>
            <person name="Corre E."/>
            <person name="Pelletier E."/>
            <person name="Niang G."/>
            <person name="Scheremetjew M."/>
            <person name="Finn R."/>
            <person name="Kale V."/>
            <person name="Holt S."/>
            <person name="Cochrane G."/>
            <person name="Meng A."/>
            <person name="Brown T."/>
            <person name="Cohen L."/>
        </authorList>
    </citation>
    <scope>NUCLEOTIDE SEQUENCE</scope>
    <source>
        <strain evidence="2">CCMP281</strain>
    </source>
</reference>
<proteinExistence type="predicted"/>
<evidence type="ECO:0000256" key="1">
    <source>
        <dbReference type="SAM" id="Phobius"/>
    </source>
</evidence>
<sequence>MAQVALATVTVEDVTAWVMVTMAVVAMALGGTAHIQSKLAVQSNPYLHQLHKDHDCNHWVHTLSSNQSRHSKLNDRQYTWVVERRDRVAMVRVRVTAVAMVNGAGETRANAAKEEILAAVIGVEAIRVLVVSQRVMGPLVLGVAAKAEKPAMAGVKWEATNRTQDPEKGQLYARPLP</sequence>
<accession>A0A7S3AWW5</accession>
<dbReference type="EMBL" id="HBHX01029786">
    <property type="protein sequence ID" value="CAE0115907.1"/>
    <property type="molecule type" value="Transcribed_RNA"/>
</dbReference>
<keyword evidence="1" id="KW-1133">Transmembrane helix</keyword>
<evidence type="ECO:0000313" key="2">
    <source>
        <dbReference type="EMBL" id="CAE0115907.1"/>
    </source>
</evidence>
<keyword evidence="1" id="KW-0472">Membrane</keyword>
<keyword evidence="1" id="KW-0812">Transmembrane</keyword>
<feature type="transmembrane region" description="Helical" evidence="1">
    <location>
        <begin position="14"/>
        <end position="35"/>
    </location>
</feature>
<name>A0A7S3AWW5_9EUKA</name>
<gene>
    <name evidence="2" type="ORF">HERI1096_LOCUS16592</name>
</gene>
<dbReference type="AlphaFoldDB" id="A0A7S3AWW5"/>